<name>A0A4U5NXI3_STECR</name>
<organism evidence="2 3">
    <name type="scientific">Steinernema carpocapsae</name>
    <name type="common">Entomopathogenic nematode</name>
    <dbReference type="NCBI Taxonomy" id="34508"/>
    <lineage>
        <taxon>Eukaryota</taxon>
        <taxon>Metazoa</taxon>
        <taxon>Ecdysozoa</taxon>
        <taxon>Nematoda</taxon>
        <taxon>Chromadorea</taxon>
        <taxon>Rhabditida</taxon>
        <taxon>Tylenchina</taxon>
        <taxon>Panagrolaimomorpha</taxon>
        <taxon>Strongyloidoidea</taxon>
        <taxon>Steinernematidae</taxon>
        <taxon>Steinernema</taxon>
    </lineage>
</organism>
<evidence type="ECO:0000313" key="3">
    <source>
        <dbReference type="Proteomes" id="UP000298663"/>
    </source>
</evidence>
<feature type="transmembrane region" description="Helical" evidence="1">
    <location>
        <begin position="12"/>
        <end position="32"/>
    </location>
</feature>
<reference evidence="2 3" key="1">
    <citation type="journal article" date="2015" name="Genome Biol.">
        <title>Comparative genomics of Steinernema reveals deeply conserved gene regulatory networks.</title>
        <authorList>
            <person name="Dillman A.R."/>
            <person name="Macchietto M."/>
            <person name="Porter C.F."/>
            <person name="Rogers A."/>
            <person name="Williams B."/>
            <person name="Antoshechkin I."/>
            <person name="Lee M.M."/>
            <person name="Goodwin Z."/>
            <person name="Lu X."/>
            <person name="Lewis E.E."/>
            <person name="Goodrich-Blair H."/>
            <person name="Stock S.P."/>
            <person name="Adams B.J."/>
            <person name="Sternberg P.W."/>
            <person name="Mortazavi A."/>
        </authorList>
    </citation>
    <scope>NUCLEOTIDE SEQUENCE [LARGE SCALE GENOMIC DNA]</scope>
    <source>
        <strain evidence="2 3">ALL</strain>
    </source>
</reference>
<keyword evidence="1" id="KW-1133">Transmembrane helix</keyword>
<proteinExistence type="predicted"/>
<keyword evidence="3" id="KW-1185">Reference proteome</keyword>
<keyword evidence="1" id="KW-0812">Transmembrane</keyword>
<protein>
    <submittedName>
        <fullName evidence="2">Uncharacterized protein</fullName>
    </submittedName>
</protein>
<evidence type="ECO:0000313" key="2">
    <source>
        <dbReference type="EMBL" id="TKR88011.1"/>
    </source>
</evidence>
<dbReference type="AlphaFoldDB" id="A0A4U5NXI3"/>
<reference evidence="2 3" key="2">
    <citation type="journal article" date="2019" name="G3 (Bethesda)">
        <title>Hybrid Assembly of the Genome of the Entomopathogenic Nematode Steinernema carpocapsae Identifies the X-Chromosome.</title>
        <authorList>
            <person name="Serra L."/>
            <person name="Macchietto M."/>
            <person name="Macias-Munoz A."/>
            <person name="McGill C.J."/>
            <person name="Rodriguez I.M."/>
            <person name="Rodriguez B."/>
            <person name="Murad R."/>
            <person name="Mortazavi A."/>
        </authorList>
    </citation>
    <scope>NUCLEOTIDE SEQUENCE [LARGE SCALE GENOMIC DNA]</scope>
    <source>
        <strain evidence="2 3">ALL</strain>
    </source>
</reference>
<dbReference type="Proteomes" id="UP000298663">
    <property type="component" value="Unassembled WGS sequence"/>
</dbReference>
<dbReference type="EMBL" id="AZBU02000003">
    <property type="protein sequence ID" value="TKR88011.1"/>
    <property type="molecule type" value="Genomic_DNA"/>
</dbReference>
<evidence type="ECO:0000256" key="1">
    <source>
        <dbReference type="SAM" id="Phobius"/>
    </source>
</evidence>
<sequence>MIAANRCELLLMLIFTLGAMAMIIVVFSDYFLDILKFRKEKILAELELSDLDISPRKVFIFGVDYS</sequence>
<keyword evidence="1" id="KW-0472">Membrane</keyword>
<comment type="caution">
    <text evidence="2">The sequence shown here is derived from an EMBL/GenBank/DDBJ whole genome shotgun (WGS) entry which is preliminary data.</text>
</comment>
<gene>
    <name evidence="2" type="ORF">L596_012320</name>
</gene>
<accession>A0A4U5NXI3</accession>